<evidence type="ECO:0000313" key="3">
    <source>
        <dbReference type="Proteomes" id="UP000238949"/>
    </source>
</evidence>
<organism evidence="2 3">
    <name type="scientific">Alteromonas alba</name>
    <dbReference type="NCBI Taxonomy" id="2079529"/>
    <lineage>
        <taxon>Bacteria</taxon>
        <taxon>Pseudomonadati</taxon>
        <taxon>Pseudomonadota</taxon>
        <taxon>Gammaproteobacteria</taxon>
        <taxon>Alteromonadales</taxon>
        <taxon>Alteromonadaceae</taxon>
        <taxon>Alteromonas/Salinimonas group</taxon>
        <taxon>Alteromonas</taxon>
    </lineage>
</organism>
<reference evidence="3" key="1">
    <citation type="journal article" date="2020" name="Int. J. Syst. Evol. Microbiol.">
        <title>Alteromonas alba sp. nov., a marine bacterium isolated from the seawater of the West Pacific Ocean.</title>
        <authorList>
            <person name="Sun C."/>
            <person name="Wu Y.-H."/>
            <person name="Xamxidin M."/>
            <person name="Cheng H."/>
            <person name="Xu X.-W."/>
        </authorList>
    </citation>
    <scope>NUCLEOTIDE SEQUENCE [LARGE SCALE GENOMIC DNA]</scope>
    <source>
        <strain evidence="3">190</strain>
    </source>
</reference>
<protein>
    <submittedName>
        <fullName evidence="2">Uncharacterized protein</fullName>
    </submittedName>
</protein>
<dbReference type="EMBL" id="PVNP01000040">
    <property type="protein sequence ID" value="PRO74706.1"/>
    <property type="molecule type" value="Genomic_DNA"/>
</dbReference>
<comment type="caution">
    <text evidence="2">The sequence shown here is derived from an EMBL/GenBank/DDBJ whole genome shotgun (WGS) entry which is preliminary data.</text>
</comment>
<dbReference type="Proteomes" id="UP000238949">
    <property type="component" value="Unassembled WGS sequence"/>
</dbReference>
<dbReference type="AlphaFoldDB" id="A0A2S9VE48"/>
<dbReference type="OrthoDB" id="6118214at2"/>
<dbReference type="RefSeq" id="WP_105933617.1">
    <property type="nucleotide sequence ID" value="NZ_PVNP01000040.1"/>
</dbReference>
<name>A0A2S9VE48_9ALTE</name>
<gene>
    <name evidence="2" type="ORF">C6Y40_04915</name>
</gene>
<keyword evidence="1" id="KW-0175">Coiled coil</keyword>
<evidence type="ECO:0000256" key="1">
    <source>
        <dbReference type="SAM" id="Coils"/>
    </source>
</evidence>
<feature type="coiled-coil region" evidence="1">
    <location>
        <begin position="96"/>
        <end position="130"/>
    </location>
</feature>
<proteinExistence type="predicted"/>
<sequence>MSNPAAKVNLERFIAFVDERNKQGDWEDYALPNLLDLNKKMIARECEFDRKRITENSKIKAEYEAVKQDLILKGILIEDTRSGSQKLTTKTESINSSRDKAAMKKAQETAAALEEELFRTKSELDKANKKAMFGLTVVELKRACFR</sequence>
<keyword evidence="3" id="KW-1185">Reference proteome</keyword>
<evidence type="ECO:0000313" key="2">
    <source>
        <dbReference type="EMBL" id="PRO74706.1"/>
    </source>
</evidence>
<accession>A0A2S9VE48</accession>